<dbReference type="InterPro" id="IPR036259">
    <property type="entry name" value="MFS_trans_sf"/>
</dbReference>
<reference evidence="8 9" key="1">
    <citation type="submission" date="2014-04" db="EMBL/GenBank/DDBJ databases">
        <title>Aquimarina sp. 22II-S11-z7 Genome Sequencing.</title>
        <authorList>
            <person name="Lai Q."/>
        </authorList>
    </citation>
    <scope>NUCLEOTIDE SEQUENCE [LARGE SCALE GENOMIC DNA]</scope>
    <source>
        <strain evidence="8 9">22II-S11-z7</strain>
    </source>
</reference>
<keyword evidence="4 6" id="KW-1133">Transmembrane helix</keyword>
<sequence length="406" mass="45175">MKNVSIKISLFINYFIFAILLNSVGIVILKSLENYHVDEIEASTLEWFKDLPIALVSFLVASFLPRIGYKKAILSGLLISFIGCLGMYYGNSFWSAKLLFAAIGVSFALVKVSVYTLIGIITETKRDHNSLMSIIEGVFMIGIASAYFLFPAFNYDNDPDAWLRVYLLLAVFIIVSFLLLFFTRFEEGNEIPGVNLLDDVKQMMLLCTKMLVIVFVGSAFLFVMVEQGVMTWLPTFYKRVLQLPPNVSIMMSSVFAMSLAIGRIGAGILSKRIPWVYILIVCISIAVLMVAFILPKTLNVEVQEIQNITDIPWIGYAFPLIGLCLAPIYPLINSAVLSALPKKLHSPMTGLIVVFSALGGTTGSTIVGWLFKNVGAQQAFYYTIIPMILLLLTLLVLHKLTRNNVD</sequence>
<evidence type="ECO:0000256" key="6">
    <source>
        <dbReference type="SAM" id="Phobius"/>
    </source>
</evidence>
<dbReference type="SUPFAM" id="SSF103473">
    <property type="entry name" value="MFS general substrate transporter"/>
    <property type="match status" value="1"/>
</dbReference>
<feature type="transmembrane region" description="Helical" evidence="6">
    <location>
        <begin position="162"/>
        <end position="182"/>
    </location>
</feature>
<dbReference type="InterPro" id="IPR020846">
    <property type="entry name" value="MFS_dom"/>
</dbReference>
<dbReference type="InterPro" id="IPR050375">
    <property type="entry name" value="MFS_TsgA-like"/>
</dbReference>
<dbReference type="InterPro" id="IPR011701">
    <property type="entry name" value="MFS"/>
</dbReference>
<organism evidence="8 9">
    <name type="scientific">Aquimarina atlantica</name>
    <dbReference type="NCBI Taxonomy" id="1317122"/>
    <lineage>
        <taxon>Bacteria</taxon>
        <taxon>Pseudomonadati</taxon>
        <taxon>Bacteroidota</taxon>
        <taxon>Flavobacteriia</taxon>
        <taxon>Flavobacteriales</taxon>
        <taxon>Flavobacteriaceae</taxon>
        <taxon>Aquimarina</taxon>
    </lineage>
</organism>
<feature type="transmembrane region" description="Helical" evidence="6">
    <location>
        <begin position="130"/>
        <end position="150"/>
    </location>
</feature>
<feature type="transmembrane region" description="Helical" evidence="6">
    <location>
        <begin position="313"/>
        <end position="332"/>
    </location>
</feature>
<dbReference type="Gene3D" id="1.20.1250.20">
    <property type="entry name" value="MFS general substrate transporter like domains"/>
    <property type="match status" value="2"/>
</dbReference>
<comment type="subcellular location">
    <subcellularLocation>
        <location evidence="1">Cell inner membrane</location>
        <topology evidence="1">Multi-pass membrane protein</topology>
    </subcellularLocation>
</comment>
<evidence type="ECO:0000256" key="2">
    <source>
        <dbReference type="ARBA" id="ARBA00022475"/>
    </source>
</evidence>
<evidence type="ECO:0000256" key="4">
    <source>
        <dbReference type="ARBA" id="ARBA00022989"/>
    </source>
</evidence>
<feature type="transmembrane region" description="Helical" evidence="6">
    <location>
        <begin position="12"/>
        <end position="32"/>
    </location>
</feature>
<evidence type="ECO:0000313" key="8">
    <source>
        <dbReference type="EMBL" id="EZH74380.1"/>
    </source>
</evidence>
<proteinExistence type="predicted"/>
<feature type="transmembrane region" description="Helical" evidence="6">
    <location>
        <begin position="243"/>
        <end position="262"/>
    </location>
</feature>
<keyword evidence="5 6" id="KW-0472">Membrane</keyword>
<dbReference type="eggNOG" id="COG0738">
    <property type="taxonomic scope" value="Bacteria"/>
</dbReference>
<evidence type="ECO:0000313" key="9">
    <source>
        <dbReference type="Proteomes" id="UP000023541"/>
    </source>
</evidence>
<accession>A0A023BWK1</accession>
<keyword evidence="9" id="KW-1185">Reference proteome</keyword>
<evidence type="ECO:0000256" key="3">
    <source>
        <dbReference type="ARBA" id="ARBA00022692"/>
    </source>
</evidence>
<dbReference type="EMBL" id="AQRA01000003">
    <property type="protein sequence ID" value="EZH74380.1"/>
    <property type="molecule type" value="Genomic_DNA"/>
</dbReference>
<feature type="transmembrane region" description="Helical" evidence="6">
    <location>
        <begin position="72"/>
        <end position="90"/>
    </location>
</feature>
<dbReference type="Pfam" id="PF07690">
    <property type="entry name" value="MFS_1"/>
    <property type="match status" value="1"/>
</dbReference>
<protein>
    <submittedName>
        <fullName evidence="8">MFS transporter</fullName>
    </submittedName>
</protein>
<feature type="domain" description="Major facilitator superfamily (MFS) profile" evidence="7">
    <location>
        <begin position="6"/>
        <end position="402"/>
    </location>
</feature>
<dbReference type="STRING" id="1317122.ATO12_11460"/>
<evidence type="ECO:0000256" key="1">
    <source>
        <dbReference type="ARBA" id="ARBA00004429"/>
    </source>
</evidence>
<dbReference type="PROSITE" id="PS50850">
    <property type="entry name" value="MFS"/>
    <property type="match status" value="1"/>
</dbReference>
<dbReference type="OrthoDB" id="6395826at2"/>
<feature type="transmembrane region" description="Helical" evidence="6">
    <location>
        <begin position="379"/>
        <end position="397"/>
    </location>
</feature>
<keyword evidence="3 6" id="KW-0812">Transmembrane</keyword>
<gene>
    <name evidence="8" type="ORF">ATO12_11460</name>
</gene>
<keyword evidence="2" id="KW-1003">Cell membrane</keyword>
<feature type="transmembrane region" description="Helical" evidence="6">
    <location>
        <begin position="47"/>
        <end position="65"/>
    </location>
</feature>
<dbReference type="GO" id="GO:0022857">
    <property type="term" value="F:transmembrane transporter activity"/>
    <property type="evidence" value="ECO:0007669"/>
    <property type="project" value="InterPro"/>
</dbReference>
<dbReference type="PANTHER" id="PTHR43702">
    <property type="entry name" value="L-FUCOSE-PROTON SYMPORTER"/>
    <property type="match status" value="1"/>
</dbReference>
<feature type="transmembrane region" description="Helical" evidence="6">
    <location>
        <begin position="274"/>
        <end position="293"/>
    </location>
</feature>
<evidence type="ECO:0000256" key="5">
    <source>
        <dbReference type="ARBA" id="ARBA00023136"/>
    </source>
</evidence>
<feature type="transmembrane region" description="Helical" evidence="6">
    <location>
        <begin position="96"/>
        <end position="118"/>
    </location>
</feature>
<feature type="transmembrane region" description="Helical" evidence="6">
    <location>
        <begin position="344"/>
        <end position="367"/>
    </location>
</feature>
<name>A0A023BWK1_9FLAO</name>
<feature type="transmembrane region" description="Helical" evidence="6">
    <location>
        <begin position="203"/>
        <end position="223"/>
    </location>
</feature>
<comment type="caution">
    <text evidence="8">The sequence shown here is derived from an EMBL/GenBank/DDBJ whole genome shotgun (WGS) entry which is preliminary data.</text>
</comment>
<dbReference type="RefSeq" id="WP_034240759.1">
    <property type="nucleotide sequence ID" value="NZ_AQRA01000003.1"/>
</dbReference>
<dbReference type="AlphaFoldDB" id="A0A023BWK1"/>
<evidence type="ECO:0000259" key="7">
    <source>
        <dbReference type="PROSITE" id="PS50850"/>
    </source>
</evidence>
<dbReference type="PANTHER" id="PTHR43702:SF11">
    <property type="entry name" value="L-FUCOSE-PROTON SYMPORTER"/>
    <property type="match status" value="1"/>
</dbReference>
<dbReference type="Proteomes" id="UP000023541">
    <property type="component" value="Unassembled WGS sequence"/>
</dbReference>
<dbReference type="GO" id="GO:0005886">
    <property type="term" value="C:plasma membrane"/>
    <property type="evidence" value="ECO:0007669"/>
    <property type="project" value="UniProtKB-SubCell"/>
</dbReference>